<organism evidence="2 3">
    <name type="scientific">Stylophora pistillata</name>
    <name type="common">Smooth cauliflower coral</name>
    <dbReference type="NCBI Taxonomy" id="50429"/>
    <lineage>
        <taxon>Eukaryota</taxon>
        <taxon>Metazoa</taxon>
        <taxon>Cnidaria</taxon>
        <taxon>Anthozoa</taxon>
        <taxon>Hexacorallia</taxon>
        <taxon>Scleractinia</taxon>
        <taxon>Astrocoeniina</taxon>
        <taxon>Pocilloporidae</taxon>
        <taxon>Stylophora</taxon>
    </lineage>
</organism>
<feature type="compositionally biased region" description="Polar residues" evidence="1">
    <location>
        <begin position="1039"/>
        <end position="1048"/>
    </location>
</feature>
<comment type="caution">
    <text evidence="2">The sequence shown here is derived from an EMBL/GenBank/DDBJ whole genome shotgun (WGS) entry which is preliminary data.</text>
</comment>
<accession>A0A2B4RLS8</accession>
<feature type="region of interest" description="Disordered" evidence="1">
    <location>
        <begin position="479"/>
        <end position="533"/>
    </location>
</feature>
<evidence type="ECO:0000313" key="3">
    <source>
        <dbReference type="Proteomes" id="UP000225706"/>
    </source>
</evidence>
<dbReference type="PANTHER" id="PTHR21937:SF5">
    <property type="entry name" value="GENE 973-RELATED"/>
    <property type="match status" value="1"/>
</dbReference>
<feature type="compositionally biased region" description="Basic and acidic residues" evidence="1">
    <location>
        <begin position="1028"/>
        <end position="1038"/>
    </location>
</feature>
<dbReference type="PANTHER" id="PTHR21937">
    <property type="entry name" value="CCDC66 DOMAIN-CONTAINING PROTEIN"/>
    <property type="match status" value="1"/>
</dbReference>
<keyword evidence="3" id="KW-1185">Reference proteome</keyword>
<dbReference type="InterPro" id="IPR031440">
    <property type="entry name" value="DUF4670"/>
</dbReference>
<feature type="compositionally biased region" description="Low complexity" evidence="1">
    <location>
        <begin position="951"/>
        <end position="963"/>
    </location>
</feature>
<feature type="compositionally biased region" description="Polar residues" evidence="1">
    <location>
        <begin position="487"/>
        <end position="510"/>
    </location>
</feature>
<reference evidence="3" key="1">
    <citation type="journal article" date="2017" name="bioRxiv">
        <title>Comparative analysis of the genomes of Stylophora pistillata and Acropora digitifera provides evidence for extensive differences between species of corals.</title>
        <authorList>
            <person name="Voolstra C.R."/>
            <person name="Li Y."/>
            <person name="Liew Y.J."/>
            <person name="Baumgarten S."/>
            <person name="Zoccola D."/>
            <person name="Flot J.-F."/>
            <person name="Tambutte S."/>
            <person name="Allemand D."/>
            <person name="Aranda M."/>
        </authorList>
    </citation>
    <scope>NUCLEOTIDE SEQUENCE [LARGE SCALE GENOMIC DNA]</scope>
</reference>
<feature type="compositionally biased region" description="Basic residues" evidence="1">
    <location>
        <begin position="939"/>
        <end position="950"/>
    </location>
</feature>
<feature type="region of interest" description="Disordered" evidence="1">
    <location>
        <begin position="887"/>
        <end position="1170"/>
    </location>
</feature>
<feature type="compositionally biased region" description="Basic and acidic residues" evidence="1">
    <location>
        <begin position="965"/>
        <end position="980"/>
    </location>
</feature>
<feature type="compositionally biased region" description="Basic and acidic residues" evidence="1">
    <location>
        <begin position="1074"/>
        <end position="1130"/>
    </location>
</feature>
<proteinExistence type="predicted"/>
<evidence type="ECO:0000313" key="2">
    <source>
        <dbReference type="EMBL" id="PFX18126.1"/>
    </source>
</evidence>
<feature type="region of interest" description="Disordered" evidence="1">
    <location>
        <begin position="363"/>
        <end position="393"/>
    </location>
</feature>
<dbReference type="OrthoDB" id="6162046at2759"/>
<feature type="compositionally biased region" description="Low complexity" evidence="1">
    <location>
        <begin position="1016"/>
        <end position="1027"/>
    </location>
</feature>
<dbReference type="Proteomes" id="UP000225706">
    <property type="component" value="Unassembled WGS sequence"/>
</dbReference>
<dbReference type="Pfam" id="PF15709">
    <property type="entry name" value="DUF4670"/>
    <property type="match status" value="1"/>
</dbReference>
<protein>
    <submittedName>
        <fullName evidence="2">Reticulocyte-binding protein 2-like a</fullName>
    </submittedName>
</protein>
<dbReference type="STRING" id="50429.A0A2B4RLS8"/>
<sequence>MAIWHELFGGRMFSLLSQGYGTYDGKAKKDAQETREHKEYFSLEDLHLPPIGSNYQALAQRDTGEYYSGPRYENKPFTLPKVEDTRHNLRNVPKTYTTRKGALLLYAEDFFIPGSPKPRKRRRKFKKQPTMKLKTIGDLRNSILDYRNGGDPLFLALLEKRVSGHKEQSVRPGFSPKRYIATLGNSLEEDTWNRLAATGSFKDPSLLTHVPQRTPMHGEAVCSLFPGKPQPYSTMSLPPISPSSSMLESSFHFYKNGMSTGAASMISLNSESEEYAPSSRALSPAESLNDRLSEVEFLPQRKDQYTQLNSTQKENLLSQLLLQRTLESMNSDLSDLQGWVTSYPETGGGMEKDPVSVATLSKSKAKHRGSLKSGSLSSIPRLPPIQSAGARPSTPIEFKEEESPLPETSVEQTIHQQLDITTEKDGANDIVDPSSVHLDLSSFLADESTPFVNQGDLQGRSQSDGDINYSEETTADIKDNMKHVDQTDNANQSVTSRKSSEGTISESVTPSDPGIEGKPNRQRENSGCENSVEDQVTITNDVIALDDIVLSEDTIFDRRLITQEEEIKRDHKQTLENVDQTEEPTGDDSQPQVQKMERAELDHTHTEAGEKDEGIGIDEGVVDRGEKMGVADDDLAITDKGIQASQESNSLPPVEPPPPLSLGELQEEAQTVASKVLSRPQSGMVFMEDIKAAIAMWADRLTHLLGPPRRATRVSSANHQRQHSTHLTAKEGSLRLVRHRKLSRSAGPSPAALREALRISGGEVMEIEALKNLPPIPKRLSKTGQSQPPGPDTNVYKYYEKLKDGSASTKRSGSSNTAQSIPWERVSNADVQVDVFSYATKEEEPSFHRVLFNEINDEESDDENKEFKTALDAVVTEVKQEYALIEAKSRMATSSPKKEQKPFQFPRPAESKPPAGLKNKQTQRQVKGKAKTVTAKKQPLGKKKAGKKPTKQPSKASNKTSKTGKGKEETQKKDQQENQEKVSNATVTEGEKPEPLRVDSETGEHEVETSQRTVVSSALSFSRASSKASDKLSEKKTSDSPSEPNTTPIVEVPFLAPKAPEPQDIQQEPEPEPGGERTPEPEEQKPTQESRAARRAAERAAAAERRRQDVERKRREREEAKKRAAEEETRLQQLRLEAEEEVKKREEELRRRREAKEEAKRREQEKVMEQERLASIKAERERRAKEDWKKRQQQVLAQRKLEEELRKEQEKIEAELEAARLREEEERIKAMEESERIAFLEKMRQEEEELRRRLEEQRRKEEHERKIREEERKQREDALALLRQKQLQRHLFIAGILKESHYFSLSQRLTKAFTFSYFDLIPWNHLQHLKPPPSPVRDLLHSVRDNIPPTILEEDEETED</sequence>
<name>A0A2B4RLS8_STYPI</name>
<feature type="region of interest" description="Disordered" evidence="1">
    <location>
        <begin position="571"/>
        <end position="594"/>
    </location>
</feature>
<dbReference type="EMBL" id="LSMT01000429">
    <property type="protein sequence ID" value="PFX18126.1"/>
    <property type="molecule type" value="Genomic_DNA"/>
</dbReference>
<feature type="compositionally biased region" description="Basic and acidic residues" evidence="1">
    <location>
        <begin position="1141"/>
        <end position="1170"/>
    </location>
</feature>
<evidence type="ECO:0000256" key="1">
    <source>
        <dbReference type="SAM" id="MobiDB-lite"/>
    </source>
</evidence>
<feature type="compositionally biased region" description="Basic and acidic residues" evidence="1">
    <location>
        <begin position="989"/>
        <end position="1009"/>
    </location>
</feature>
<gene>
    <name evidence="2" type="ORF">AWC38_SpisGene17532</name>
</gene>
<feature type="region of interest" description="Disordered" evidence="1">
    <location>
        <begin position="643"/>
        <end position="662"/>
    </location>
</feature>